<accession>A0A495A821</accession>
<dbReference type="EMBL" id="RBZP01000002">
    <property type="protein sequence ID" value="RKQ35888.1"/>
    <property type="molecule type" value="Genomic_DNA"/>
</dbReference>
<evidence type="ECO:0000313" key="3">
    <source>
        <dbReference type="Proteomes" id="UP000269301"/>
    </source>
</evidence>
<dbReference type="Proteomes" id="UP000269301">
    <property type="component" value="Unassembled WGS sequence"/>
</dbReference>
<dbReference type="Pfam" id="PF04854">
    <property type="entry name" value="DUF624"/>
    <property type="match status" value="1"/>
</dbReference>
<dbReference type="InterPro" id="IPR006938">
    <property type="entry name" value="DUF624"/>
</dbReference>
<feature type="transmembrane region" description="Helical" evidence="1">
    <location>
        <begin position="12"/>
        <end position="38"/>
    </location>
</feature>
<dbReference type="OrthoDB" id="2182676at2"/>
<proteinExistence type="predicted"/>
<sequence>MSGIYAVSEWIMRFSVINILWIIFNLPIAFILISILFAEHLTDIYYLVPILVVLVPILFFPATQAMFASVRDWVIKRDEGGLIKSYWRYYKDNYKKSVISGVILTFIWLFWYVDVYYFSKENVLLMFVFGFLGIVLFIYTINFFSINAHYHMKLGKTFKNTLLITIGSPVLFFAVLITSAILLMISITKMQFLILFFTGSLMAYISFSAFYRLYLKLAGTH</sequence>
<comment type="caution">
    <text evidence="2">The sequence shown here is derived from an EMBL/GenBank/DDBJ whole genome shotgun (WGS) entry which is preliminary data.</text>
</comment>
<organism evidence="2 3">
    <name type="scientific">Oceanobacillus halophilus</name>
    <dbReference type="NCBI Taxonomy" id="930130"/>
    <lineage>
        <taxon>Bacteria</taxon>
        <taxon>Bacillati</taxon>
        <taxon>Bacillota</taxon>
        <taxon>Bacilli</taxon>
        <taxon>Bacillales</taxon>
        <taxon>Bacillaceae</taxon>
        <taxon>Oceanobacillus</taxon>
    </lineage>
</organism>
<evidence type="ECO:0000313" key="2">
    <source>
        <dbReference type="EMBL" id="RKQ35888.1"/>
    </source>
</evidence>
<feature type="transmembrane region" description="Helical" evidence="1">
    <location>
        <begin position="98"/>
        <end position="118"/>
    </location>
</feature>
<keyword evidence="1" id="KW-0812">Transmembrane</keyword>
<gene>
    <name evidence="2" type="ORF">D8M06_04895</name>
</gene>
<evidence type="ECO:0000256" key="1">
    <source>
        <dbReference type="SAM" id="Phobius"/>
    </source>
</evidence>
<feature type="transmembrane region" description="Helical" evidence="1">
    <location>
        <begin position="124"/>
        <end position="150"/>
    </location>
</feature>
<keyword evidence="1" id="KW-1133">Transmembrane helix</keyword>
<dbReference type="AlphaFoldDB" id="A0A495A821"/>
<feature type="transmembrane region" description="Helical" evidence="1">
    <location>
        <begin position="162"/>
        <end position="187"/>
    </location>
</feature>
<protein>
    <submittedName>
        <fullName evidence="2">DUF624 domain-containing protein</fullName>
    </submittedName>
</protein>
<keyword evidence="1" id="KW-0472">Membrane</keyword>
<name>A0A495A821_9BACI</name>
<keyword evidence="3" id="KW-1185">Reference proteome</keyword>
<feature type="transmembrane region" description="Helical" evidence="1">
    <location>
        <begin position="44"/>
        <end position="67"/>
    </location>
</feature>
<reference evidence="2 3" key="1">
    <citation type="journal article" date="2016" name="Int. J. Syst. Evol. Microbiol.">
        <title>Oceanobacillus halophilus sp. nov., a novel moderately halophilic bacterium from a hypersaline lake.</title>
        <authorList>
            <person name="Amoozegar M.A."/>
            <person name="Bagheri M."/>
            <person name="Makhdoumi A."/>
            <person name="Nikou M.M."/>
            <person name="Fazeli S.A.S."/>
            <person name="Schumann P."/>
            <person name="Sproer C."/>
            <person name="Sanchez-Porro C."/>
            <person name="Ventosa A."/>
        </authorList>
    </citation>
    <scope>NUCLEOTIDE SEQUENCE [LARGE SCALE GENOMIC DNA]</scope>
    <source>
        <strain evidence="2 3">DSM 23996</strain>
    </source>
</reference>
<feature type="transmembrane region" description="Helical" evidence="1">
    <location>
        <begin position="193"/>
        <end position="215"/>
    </location>
</feature>